<sequence>MTFSTHDDGDQDDILISTMRSLDLANKKNALAQQEVNAARNNQARLEDKVYDLDQSLAEAHKEIQQLLRTKRDNDREYDQNNAAFERERSLWADREAELSRSLKFATRPLIVQAPKKEREYRELREQKERPSIDIDSAEALPPQIQQQIAENTAANTRALRAHEKMVAELRRQILAMNQDMIERQYTFRLRESELQAEVSQARELNRNLVEENESFQLLLHEKSMNGEFMQTSIMKNTNYDDDLIGTPTSSANNRSTSLADELGKALSQLSSSEELIAQLNALEEEKKTLKEDNKALNLYISKILTRIMEKPQMMALLASDYNPPSTTVTETPVTVNSQGNKNRGSTDNSGSDVDSKKDLGKQPSKQTGRPRSHSVLPFFSWSRSVTPPASGSGKSSNRNSSEDDSTSAGGTTFQEGHSLDDSPRESYSSTENATVIDEQSETEYEYLTTFSQPYSREQLKLQRHASVGGKTADRKRRQTIGAAGSHGRYSSDSSSLPTSRGGRSTAPSKSNLSTLPSMPESQPSMSPMDEVSTIPEDVPDSDSATFVGSPALSISTSVFSNMSTAVATPTTPVVTEGGVLKVFRRISMFGGNNTNGINGTATALSP</sequence>
<protein>
    <submittedName>
        <fullName evidence="3">Uncharacterized protein</fullName>
    </submittedName>
</protein>
<dbReference type="OrthoDB" id="2121319at2759"/>
<evidence type="ECO:0000313" key="4">
    <source>
        <dbReference type="Proteomes" id="UP000749646"/>
    </source>
</evidence>
<proteinExistence type="predicted"/>
<evidence type="ECO:0000256" key="1">
    <source>
        <dbReference type="SAM" id="Coils"/>
    </source>
</evidence>
<organism evidence="3 4">
    <name type="scientific">Modicella reniformis</name>
    <dbReference type="NCBI Taxonomy" id="1440133"/>
    <lineage>
        <taxon>Eukaryota</taxon>
        <taxon>Fungi</taxon>
        <taxon>Fungi incertae sedis</taxon>
        <taxon>Mucoromycota</taxon>
        <taxon>Mortierellomycotina</taxon>
        <taxon>Mortierellomycetes</taxon>
        <taxon>Mortierellales</taxon>
        <taxon>Mortierellaceae</taxon>
        <taxon>Modicella</taxon>
    </lineage>
</organism>
<feature type="region of interest" description="Disordered" evidence="2">
    <location>
        <begin position="463"/>
        <end position="545"/>
    </location>
</feature>
<keyword evidence="4" id="KW-1185">Reference proteome</keyword>
<dbReference type="PANTHER" id="PTHR38120:SF1">
    <property type="entry name" value="M PROTEIN, SEROTYPE 2.1"/>
    <property type="match status" value="1"/>
</dbReference>
<feature type="compositionally biased region" description="Polar residues" evidence="2">
    <location>
        <begin position="407"/>
        <end position="416"/>
    </location>
</feature>
<dbReference type="AlphaFoldDB" id="A0A9P6M9Y3"/>
<keyword evidence="1" id="KW-0175">Coiled coil</keyword>
<feature type="compositionally biased region" description="Polar residues" evidence="2">
    <location>
        <begin position="337"/>
        <end position="353"/>
    </location>
</feature>
<feature type="coiled-coil region" evidence="1">
    <location>
        <begin position="22"/>
        <end position="77"/>
    </location>
</feature>
<reference evidence="3" key="1">
    <citation type="journal article" date="2020" name="Fungal Divers.">
        <title>Resolving the Mortierellaceae phylogeny through synthesis of multi-gene phylogenetics and phylogenomics.</title>
        <authorList>
            <person name="Vandepol N."/>
            <person name="Liber J."/>
            <person name="Desiro A."/>
            <person name="Na H."/>
            <person name="Kennedy M."/>
            <person name="Barry K."/>
            <person name="Grigoriev I.V."/>
            <person name="Miller A.N."/>
            <person name="O'Donnell K."/>
            <person name="Stajich J.E."/>
            <person name="Bonito G."/>
        </authorList>
    </citation>
    <scope>NUCLEOTIDE SEQUENCE</scope>
    <source>
        <strain evidence="3">MES-2147</strain>
    </source>
</reference>
<feature type="compositionally biased region" description="Low complexity" evidence="2">
    <location>
        <begin position="517"/>
        <end position="529"/>
    </location>
</feature>
<gene>
    <name evidence="3" type="ORF">BGZ65_001857</name>
</gene>
<feature type="region of interest" description="Disordered" evidence="2">
    <location>
        <begin position="328"/>
        <end position="441"/>
    </location>
</feature>
<dbReference type="PANTHER" id="PTHR38120">
    <property type="entry name" value="EXPRESSED PROTEIN"/>
    <property type="match status" value="1"/>
</dbReference>
<feature type="compositionally biased region" description="Polar residues" evidence="2">
    <location>
        <begin position="497"/>
        <end position="516"/>
    </location>
</feature>
<feature type="coiled-coil region" evidence="1">
    <location>
        <begin position="160"/>
        <end position="215"/>
    </location>
</feature>
<name>A0A9P6M9Y3_9FUNG</name>
<evidence type="ECO:0000313" key="3">
    <source>
        <dbReference type="EMBL" id="KAF9983390.1"/>
    </source>
</evidence>
<comment type="caution">
    <text evidence="3">The sequence shown here is derived from an EMBL/GenBank/DDBJ whole genome shotgun (WGS) entry which is preliminary data.</text>
</comment>
<dbReference type="Proteomes" id="UP000749646">
    <property type="component" value="Unassembled WGS sequence"/>
</dbReference>
<dbReference type="Gene3D" id="1.20.5.2440">
    <property type="match status" value="1"/>
</dbReference>
<feature type="coiled-coil region" evidence="1">
    <location>
        <begin position="273"/>
        <end position="300"/>
    </location>
</feature>
<evidence type="ECO:0000256" key="2">
    <source>
        <dbReference type="SAM" id="MobiDB-lite"/>
    </source>
</evidence>
<feature type="compositionally biased region" description="Low complexity" evidence="2">
    <location>
        <begin position="391"/>
        <end position="400"/>
    </location>
</feature>
<dbReference type="EMBL" id="JAAAHW010003483">
    <property type="protein sequence ID" value="KAF9983390.1"/>
    <property type="molecule type" value="Genomic_DNA"/>
</dbReference>
<accession>A0A9P6M9Y3</accession>